<evidence type="ECO:0000313" key="3">
    <source>
        <dbReference type="Proteomes" id="UP000253153"/>
    </source>
</evidence>
<reference evidence="2 3" key="1">
    <citation type="submission" date="2018-06" db="EMBL/GenBank/DDBJ databases">
        <title>Fusarium incarnatum-equiseti species complex species 28.</title>
        <authorList>
            <person name="Gardiner D.M."/>
        </authorList>
    </citation>
    <scope>NUCLEOTIDE SEQUENCE [LARGE SCALE GENOMIC DNA]</scope>
    <source>
        <strain evidence="2 3">FIESC_28</strain>
    </source>
</reference>
<proteinExistence type="predicted"/>
<comment type="caution">
    <text evidence="2">The sequence shown here is derived from an EMBL/GenBank/DDBJ whole genome shotgun (WGS) entry which is preliminary data.</text>
</comment>
<keyword evidence="3" id="KW-1185">Reference proteome</keyword>
<dbReference type="AlphaFoldDB" id="A0A366S8Q9"/>
<keyword evidence="1" id="KW-0812">Transmembrane</keyword>
<gene>
    <name evidence="2" type="ORF">FIESC28_01819</name>
</gene>
<dbReference type="OrthoDB" id="5157925at2759"/>
<keyword evidence="1" id="KW-0472">Membrane</keyword>
<dbReference type="RefSeq" id="XP_031019973.1">
    <property type="nucleotide sequence ID" value="XM_031155969.1"/>
</dbReference>
<dbReference type="Proteomes" id="UP000253153">
    <property type="component" value="Unassembled WGS sequence"/>
</dbReference>
<organism evidence="2 3">
    <name type="scientific">Fusarium coffeatum</name>
    <dbReference type="NCBI Taxonomy" id="231269"/>
    <lineage>
        <taxon>Eukaryota</taxon>
        <taxon>Fungi</taxon>
        <taxon>Dikarya</taxon>
        <taxon>Ascomycota</taxon>
        <taxon>Pezizomycotina</taxon>
        <taxon>Sordariomycetes</taxon>
        <taxon>Hypocreomycetidae</taxon>
        <taxon>Hypocreales</taxon>
        <taxon>Nectriaceae</taxon>
        <taxon>Fusarium</taxon>
        <taxon>Fusarium incarnatum-equiseti species complex</taxon>
    </lineage>
</organism>
<feature type="transmembrane region" description="Helical" evidence="1">
    <location>
        <begin position="29"/>
        <end position="52"/>
    </location>
</feature>
<dbReference type="EMBL" id="QKXC01000039">
    <property type="protein sequence ID" value="RBR25382.1"/>
    <property type="molecule type" value="Genomic_DNA"/>
</dbReference>
<keyword evidence="1" id="KW-1133">Transmembrane helix</keyword>
<accession>A0A366S8Q9</accession>
<feature type="transmembrane region" description="Helical" evidence="1">
    <location>
        <begin position="72"/>
        <end position="93"/>
    </location>
</feature>
<sequence>MRQTDVAQVRPVSVRSHDWTRPGHLRLRLLLFTLYAVLYWAVVIAVLVYFHFSPLLIEGFNQHIVSAPSTFTVGTLKFVITIISSILTVGLAYTAKGVLEIDLALRLQSGLSAIKLNRSWSALTGSLTELPSRYTLVLINAVIGAAVLSSQFGVYMAESSERVALNVTGAELDQRNIDGEVLPYYRGDSSSLSWFYNSMTISNLKTYNAKLDTVESFGRLDKIYNSLARPADKFSDGNRGGLIYQHQTAFGAPYDVASYAPFYGDMPENNSLSICAQTFKQDSISCKWYTTENGAVSNLEIPTSRDGAMFNLNDGDLGGYSNLSVKIDEPASAAIKELDSGDFVVIFASVYDSDWLSLVRMGPFPTYRTSKLASGRCLVKKEPFRFSPVSWKRIGDADVALTASYETDTRTCSDIKANPNTLLPHTNATSAGMVLAEHVAALLVPPEQNGRGLGWLLTSRLKSTLYGAYEIEDILGYVMRGLVSAGMVSPTGRTDTMSMSSYVDAISYHKSFGVQGDAWVLVLLVLPALSTIIALFFAAKLLFGKRPAMKPENLFEVTKLILAPRTNNCVEIGGSLDEKDLMMKWNPDQASIDFYANSDASVI</sequence>
<evidence type="ECO:0000313" key="2">
    <source>
        <dbReference type="EMBL" id="RBR25382.1"/>
    </source>
</evidence>
<dbReference type="GeneID" id="41991265"/>
<protein>
    <submittedName>
        <fullName evidence="2">Uncharacterized protein</fullName>
    </submittedName>
</protein>
<feature type="transmembrane region" description="Helical" evidence="1">
    <location>
        <begin position="136"/>
        <end position="157"/>
    </location>
</feature>
<evidence type="ECO:0000256" key="1">
    <source>
        <dbReference type="SAM" id="Phobius"/>
    </source>
</evidence>
<name>A0A366S8Q9_9HYPO</name>
<feature type="transmembrane region" description="Helical" evidence="1">
    <location>
        <begin position="518"/>
        <end position="543"/>
    </location>
</feature>